<accession>A0A177NMQ6</accession>
<gene>
    <name evidence="3" type="ORF">A1507_00310</name>
</gene>
<evidence type="ECO:0000256" key="1">
    <source>
        <dbReference type="ARBA" id="ARBA00023172"/>
    </source>
</evidence>
<dbReference type="InterPro" id="IPR013762">
    <property type="entry name" value="Integrase-like_cat_sf"/>
</dbReference>
<evidence type="ECO:0000259" key="2">
    <source>
        <dbReference type="PROSITE" id="PS51898"/>
    </source>
</evidence>
<evidence type="ECO:0000313" key="3">
    <source>
        <dbReference type="EMBL" id="OAI19141.1"/>
    </source>
</evidence>
<feature type="domain" description="Tyr recombinase" evidence="2">
    <location>
        <begin position="6"/>
        <end position="193"/>
    </location>
</feature>
<dbReference type="InterPro" id="IPR002104">
    <property type="entry name" value="Integrase_catalytic"/>
</dbReference>
<dbReference type="EMBL" id="LUUJ01000052">
    <property type="protein sequence ID" value="OAI19141.1"/>
    <property type="molecule type" value="Genomic_DNA"/>
</dbReference>
<comment type="caution">
    <text evidence="3">The sequence shown here is derived from an EMBL/GenBank/DDBJ whole genome shotgun (WGS) entry which is preliminary data.</text>
</comment>
<proteinExistence type="predicted"/>
<reference evidence="3 4" key="1">
    <citation type="submission" date="2016-03" db="EMBL/GenBank/DDBJ databases">
        <authorList>
            <person name="Ploux O."/>
        </authorList>
    </citation>
    <scope>NUCLEOTIDE SEQUENCE [LARGE SCALE GENOMIC DNA]</scope>
    <source>
        <strain evidence="3 4">R-45378</strain>
    </source>
</reference>
<dbReference type="SUPFAM" id="SSF56349">
    <property type="entry name" value="DNA breaking-rejoining enzymes"/>
    <property type="match status" value="1"/>
</dbReference>
<dbReference type="PROSITE" id="PS51898">
    <property type="entry name" value="TYR_RECOMBINASE"/>
    <property type="match status" value="1"/>
</dbReference>
<sequence>MWARSAEPYPLNWTEQARFFSLLPEHLQSMALFKVNTGLREQSVCWLRWEWEVKIPELETSVFVIPGRKAVYEDGIWPGEKNKEDQIVVLNRIAREVIDKQRGKHFVYVFAFEDHRIYRMHNMGWKNAWKKAGLPTDGSYKMGPHNLKHTFGRRLRAAGVPLEIGKTLLHHTNGDITTHYSSVELEELIDAVELIAGEDSRKSSALTLIRKKKQLPAKTNCLILLSNDGGSCAIRTHDHRVKSAIYET</sequence>
<keyword evidence="1" id="KW-0233">DNA recombination</keyword>
<dbReference type="Proteomes" id="UP000077857">
    <property type="component" value="Unassembled WGS sequence"/>
</dbReference>
<evidence type="ECO:0000313" key="4">
    <source>
        <dbReference type="Proteomes" id="UP000077857"/>
    </source>
</evidence>
<dbReference type="GO" id="GO:0003677">
    <property type="term" value="F:DNA binding"/>
    <property type="evidence" value="ECO:0007669"/>
    <property type="project" value="InterPro"/>
</dbReference>
<dbReference type="RefSeq" id="WP_082877556.1">
    <property type="nucleotide sequence ID" value="NZ_LUUJ01000052.1"/>
</dbReference>
<dbReference type="AlphaFoldDB" id="A0A177NMQ6"/>
<dbReference type="Pfam" id="PF00589">
    <property type="entry name" value="Phage_integrase"/>
    <property type="match status" value="1"/>
</dbReference>
<dbReference type="GO" id="GO:0015074">
    <property type="term" value="P:DNA integration"/>
    <property type="evidence" value="ECO:0007669"/>
    <property type="project" value="InterPro"/>
</dbReference>
<name>A0A177NMQ6_9GAMM</name>
<dbReference type="GO" id="GO:0006310">
    <property type="term" value="P:DNA recombination"/>
    <property type="evidence" value="ECO:0007669"/>
    <property type="project" value="UniProtKB-KW"/>
</dbReference>
<protein>
    <recommendedName>
        <fullName evidence="2">Tyr recombinase domain-containing protein</fullName>
    </recommendedName>
</protein>
<dbReference type="Gene3D" id="1.10.443.10">
    <property type="entry name" value="Intergrase catalytic core"/>
    <property type="match status" value="1"/>
</dbReference>
<organism evidence="3 4">
    <name type="scientific">Methylomonas koyamae</name>
    <dbReference type="NCBI Taxonomy" id="702114"/>
    <lineage>
        <taxon>Bacteria</taxon>
        <taxon>Pseudomonadati</taxon>
        <taxon>Pseudomonadota</taxon>
        <taxon>Gammaproteobacteria</taxon>
        <taxon>Methylococcales</taxon>
        <taxon>Methylococcaceae</taxon>
        <taxon>Methylomonas</taxon>
    </lineage>
</organism>
<dbReference type="InterPro" id="IPR011010">
    <property type="entry name" value="DNA_brk_join_enz"/>
</dbReference>
<dbReference type="OrthoDB" id="662444at2"/>